<organism evidence="4 5">
    <name type="scientific">Tanacetum coccineum</name>
    <dbReference type="NCBI Taxonomy" id="301880"/>
    <lineage>
        <taxon>Eukaryota</taxon>
        <taxon>Viridiplantae</taxon>
        <taxon>Streptophyta</taxon>
        <taxon>Embryophyta</taxon>
        <taxon>Tracheophyta</taxon>
        <taxon>Spermatophyta</taxon>
        <taxon>Magnoliopsida</taxon>
        <taxon>eudicotyledons</taxon>
        <taxon>Gunneridae</taxon>
        <taxon>Pentapetalae</taxon>
        <taxon>asterids</taxon>
        <taxon>campanulids</taxon>
        <taxon>Asterales</taxon>
        <taxon>Asteraceae</taxon>
        <taxon>Asteroideae</taxon>
        <taxon>Anthemideae</taxon>
        <taxon>Anthemidinae</taxon>
        <taxon>Tanacetum</taxon>
    </lineage>
</organism>
<protein>
    <submittedName>
        <fullName evidence="4">Histone deacetylase 9 isoform X3</fullName>
    </submittedName>
</protein>
<proteinExistence type="predicted"/>
<evidence type="ECO:0000313" key="5">
    <source>
        <dbReference type="Proteomes" id="UP001151760"/>
    </source>
</evidence>
<dbReference type="EMBL" id="BQNB010018507">
    <property type="protein sequence ID" value="GJT75165.1"/>
    <property type="molecule type" value="Genomic_DNA"/>
</dbReference>
<gene>
    <name evidence="4" type="ORF">Tco_1041890</name>
</gene>
<keyword evidence="1" id="KW-0678">Repressor</keyword>
<name>A0ABQ5GIT8_9ASTR</name>
<dbReference type="Pfam" id="PF00850">
    <property type="entry name" value="Hist_deacetyl"/>
    <property type="match status" value="1"/>
</dbReference>
<dbReference type="InterPro" id="IPR023696">
    <property type="entry name" value="Ureohydrolase_dom_sf"/>
</dbReference>
<comment type="caution">
    <text evidence="4">The sequence shown here is derived from an EMBL/GenBank/DDBJ whole genome shotgun (WGS) entry which is preliminary data.</text>
</comment>
<dbReference type="Proteomes" id="UP001151760">
    <property type="component" value="Unassembled WGS sequence"/>
</dbReference>
<evidence type="ECO:0000256" key="2">
    <source>
        <dbReference type="ARBA" id="ARBA00022853"/>
    </source>
</evidence>
<evidence type="ECO:0000256" key="1">
    <source>
        <dbReference type="ARBA" id="ARBA00022491"/>
    </source>
</evidence>
<dbReference type="InterPro" id="IPR023801">
    <property type="entry name" value="His_deacetylse_dom"/>
</dbReference>
<sequence>MVFRGPVLGDIWYWGYMEVEFASKVSEDLADRDVENNMNTDVLQIYLMFISLIPYNVVANGNEDENLELLKYHAQVLYIDIDVHHGDGVKEAFYFTNRGSASANPAEMPSDEILKAAVQVAIGSARVFCFHTA</sequence>
<reference evidence="4" key="2">
    <citation type="submission" date="2022-01" db="EMBL/GenBank/DDBJ databases">
        <authorList>
            <person name="Yamashiro T."/>
            <person name="Shiraishi A."/>
            <person name="Satake H."/>
            <person name="Nakayama K."/>
        </authorList>
    </citation>
    <scope>NUCLEOTIDE SEQUENCE</scope>
</reference>
<evidence type="ECO:0000313" key="4">
    <source>
        <dbReference type="EMBL" id="GJT75165.1"/>
    </source>
</evidence>
<reference evidence="4" key="1">
    <citation type="journal article" date="2022" name="Int. J. Mol. Sci.">
        <title>Draft Genome of Tanacetum Coccineum: Genomic Comparison of Closely Related Tanacetum-Family Plants.</title>
        <authorList>
            <person name="Yamashiro T."/>
            <person name="Shiraishi A."/>
            <person name="Nakayama K."/>
            <person name="Satake H."/>
        </authorList>
    </citation>
    <scope>NUCLEOTIDE SEQUENCE</scope>
</reference>
<keyword evidence="5" id="KW-1185">Reference proteome</keyword>
<dbReference type="SUPFAM" id="SSF52768">
    <property type="entry name" value="Arginase/deacetylase"/>
    <property type="match status" value="1"/>
</dbReference>
<dbReference type="Gene3D" id="3.40.800.20">
    <property type="entry name" value="Histone deacetylase domain"/>
    <property type="match status" value="1"/>
</dbReference>
<keyword evidence="2" id="KW-0156">Chromatin regulator</keyword>
<feature type="domain" description="Histone deacetylase" evidence="3">
    <location>
        <begin position="73"/>
        <end position="97"/>
    </location>
</feature>
<evidence type="ECO:0000259" key="3">
    <source>
        <dbReference type="Pfam" id="PF00850"/>
    </source>
</evidence>
<dbReference type="InterPro" id="IPR037138">
    <property type="entry name" value="His_deacetylse_dom_sf"/>
</dbReference>
<accession>A0ABQ5GIT8</accession>